<accession>A0A6J4JGJ1</accession>
<feature type="chain" id="PRO_5026983705" evidence="1">
    <location>
        <begin position="23"/>
        <end position="704"/>
    </location>
</feature>
<dbReference type="EMBL" id="CADCTQ010000283">
    <property type="protein sequence ID" value="CAA9275773.1"/>
    <property type="molecule type" value="Genomic_DNA"/>
</dbReference>
<sequence length="704" mass="77335">MIRRPLFTLLTAFTLLASYSFAQTTPPATNKKFNVYKIDINPNGVKDGIRGITVLFSCEYNFSEPEYAGMRDKEGKTNFTFYASITDKNNEPAYYASNYSFYRKINQTTALHFATENAYAPQNKAQGRRNTGIELFIPYTHTTLPEGPNAVKFSLNALAEKGKRFDNIYTQSLTINRPAAYAATLVTKGITVIDKGGKRHEAGRLEQDLFVYPGSNKAAADVSAMNNVELNQPVGFLYSEGDVLRLKLQKSTATGVIRSNKPRLLRTADNKSMATFDNGGAIPGEWPLDPKAGKTVQLKNNGVDLKLELTQYRVPAVQLSGVAVNPHATYEGTSGTSVTFTTQANVAAALPPLEAWIAYQPESAESQTFLQSGKVTDGKGKADSTGAVVLDRTATGKVTVFYPSFNMLLNDAAIRQNPPKQVTVQIRLQGNPGAIAQKTVRQDLPVNVIKEVTVTPVARVKDTVVNNEHGVALSLAYQAPKPYEELFQGQRYVTLVGMPQDSRAVDLLRRMVPIDPATKPMTATDKKALSYSLPVTTGALRLFLPYTSISKIETTPLPFLYRAYVRKGETGPVAVGEGNSALRFEADRQNLKFVTLGIASVKFKKGDEGNIAWRIRTPNRTLYQSNPIEVDKVIENLYTDAFYIHQDDQLTLELLKGDAPADMKVLSKWEMPVKSLKASEQPEMNVAGSGDADLKSVTVSYTTQ</sequence>
<keyword evidence="1" id="KW-0732">Signal</keyword>
<dbReference type="AlphaFoldDB" id="A0A6J4JGJ1"/>
<protein>
    <submittedName>
        <fullName evidence="2">Uncharacterized protein</fullName>
    </submittedName>
</protein>
<gene>
    <name evidence="2" type="ORF">AVDCRST_MAG56-3367</name>
</gene>
<feature type="signal peptide" evidence="1">
    <location>
        <begin position="1"/>
        <end position="22"/>
    </location>
</feature>
<organism evidence="2">
    <name type="scientific">uncultured Cytophagales bacterium</name>
    <dbReference type="NCBI Taxonomy" id="158755"/>
    <lineage>
        <taxon>Bacteria</taxon>
        <taxon>Pseudomonadati</taxon>
        <taxon>Bacteroidota</taxon>
        <taxon>Sphingobacteriia</taxon>
        <taxon>Sphingobacteriales</taxon>
        <taxon>environmental samples</taxon>
    </lineage>
</organism>
<evidence type="ECO:0000313" key="2">
    <source>
        <dbReference type="EMBL" id="CAA9275773.1"/>
    </source>
</evidence>
<proteinExistence type="predicted"/>
<name>A0A6J4JGJ1_9SPHI</name>
<evidence type="ECO:0000256" key="1">
    <source>
        <dbReference type="SAM" id="SignalP"/>
    </source>
</evidence>
<reference evidence="2" key="1">
    <citation type="submission" date="2020-02" db="EMBL/GenBank/DDBJ databases">
        <authorList>
            <person name="Meier V. D."/>
        </authorList>
    </citation>
    <scope>NUCLEOTIDE SEQUENCE</scope>
    <source>
        <strain evidence="2">AVDCRST_MAG56</strain>
    </source>
</reference>